<dbReference type="RefSeq" id="WP_193720245.1">
    <property type="nucleotide sequence ID" value="NZ_JACSPN010000014.1"/>
</dbReference>
<dbReference type="Gene3D" id="1.10.357.10">
    <property type="entry name" value="Tetracycline Repressor, domain 2"/>
    <property type="match status" value="1"/>
</dbReference>
<protein>
    <submittedName>
        <fullName evidence="6">TetR/AcrR family transcriptional regulator</fullName>
    </submittedName>
</protein>
<keyword evidence="2 4" id="KW-0238">DNA-binding</keyword>
<dbReference type="PANTHER" id="PTHR47506:SF6">
    <property type="entry name" value="HTH-TYPE TRANSCRIPTIONAL REPRESSOR NEMR"/>
    <property type="match status" value="1"/>
</dbReference>
<evidence type="ECO:0000313" key="7">
    <source>
        <dbReference type="Proteomes" id="UP000822993"/>
    </source>
</evidence>
<evidence type="ECO:0000256" key="1">
    <source>
        <dbReference type="ARBA" id="ARBA00023015"/>
    </source>
</evidence>
<evidence type="ECO:0000256" key="3">
    <source>
        <dbReference type="ARBA" id="ARBA00023163"/>
    </source>
</evidence>
<dbReference type="PANTHER" id="PTHR47506">
    <property type="entry name" value="TRANSCRIPTIONAL REGULATORY PROTEIN"/>
    <property type="match status" value="1"/>
</dbReference>
<dbReference type="SUPFAM" id="SSF46689">
    <property type="entry name" value="Homeodomain-like"/>
    <property type="match status" value="1"/>
</dbReference>
<evidence type="ECO:0000256" key="2">
    <source>
        <dbReference type="ARBA" id="ARBA00023125"/>
    </source>
</evidence>
<gene>
    <name evidence="6" type="ORF">H9623_11885</name>
</gene>
<dbReference type="Proteomes" id="UP000822993">
    <property type="component" value="Unassembled WGS sequence"/>
</dbReference>
<reference evidence="6 7" key="1">
    <citation type="submission" date="2020-08" db="EMBL/GenBank/DDBJ databases">
        <title>A Genomic Blueprint of the Chicken Gut Microbiome.</title>
        <authorList>
            <person name="Gilroy R."/>
            <person name="Ravi A."/>
            <person name="Getino M."/>
            <person name="Pursley I."/>
            <person name="Horton D.L."/>
            <person name="Alikhan N.-F."/>
            <person name="Baker D."/>
            <person name="Gharbi K."/>
            <person name="Hall N."/>
            <person name="Watson M."/>
            <person name="Adriaenssens E.M."/>
            <person name="Foster-Nyarko E."/>
            <person name="Jarju S."/>
            <person name="Secka A."/>
            <person name="Antonio M."/>
            <person name="Oren A."/>
            <person name="Chaudhuri R."/>
            <person name="La Ragione R.M."/>
            <person name="Hildebrand F."/>
            <person name="Pallen M.J."/>
        </authorList>
    </citation>
    <scope>NUCLEOTIDE SEQUENCE [LARGE SCALE GENOMIC DNA]</scope>
    <source>
        <strain evidence="6 7">Sa1BUA8</strain>
    </source>
</reference>
<dbReference type="InterPro" id="IPR009057">
    <property type="entry name" value="Homeodomain-like_sf"/>
</dbReference>
<evidence type="ECO:0000256" key="4">
    <source>
        <dbReference type="PROSITE-ProRule" id="PRU00335"/>
    </source>
</evidence>
<proteinExistence type="predicted"/>
<dbReference type="GO" id="GO:0003677">
    <property type="term" value="F:DNA binding"/>
    <property type="evidence" value="ECO:0007669"/>
    <property type="project" value="UniProtKB-UniRule"/>
</dbReference>
<accession>A0A9D5U9G7</accession>
<sequence length="186" mass="20005">MPRTPDEERRARLVADALDHLQGAGLSTFTLRSLAPHLGTSARMLVHYFGTRDALLDAVLTEHRRRMIAGLDAVATTDPRATAQAAWAAMTDPARTGHFTLMLQVLTASLEDGHPHHAIAQDAIGAWVEHVEKLLVGTGSPPDVARTDATLLTSGFKGLLLDRLVTGDLQRTDAAAQRLVDLLLAP</sequence>
<feature type="DNA-binding region" description="H-T-H motif" evidence="4">
    <location>
        <begin position="30"/>
        <end position="49"/>
    </location>
</feature>
<keyword evidence="1" id="KW-0805">Transcription regulation</keyword>
<evidence type="ECO:0000313" key="6">
    <source>
        <dbReference type="EMBL" id="MBE7700999.1"/>
    </source>
</evidence>
<name>A0A9D5U9G7_9CELL</name>
<dbReference type="EMBL" id="JACSPN010000014">
    <property type="protein sequence ID" value="MBE7700999.1"/>
    <property type="molecule type" value="Genomic_DNA"/>
</dbReference>
<dbReference type="PROSITE" id="PS50977">
    <property type="entry name" value="HTH_TETR_2"/>
    <property type="match status" value="1"/>
</dbReference>
<dbReference type="InterPro" id="IPR001647">
    <property type="entry name" value="HTH_TetR"/>
</dbReference>
<feature type="domain" description="HTH tetR-type" evidence="5">
    <location>
        <begin position="7"/>
        <end position="67"/>
    </location>
</feature>
<keyword evidence="7" id="KW-1185">Reference proteome</keyword>
<comment type="caution">
    <text evidence="6">The sequence shown here is derived from an EMBL/GenBank/DDBJ whole genome shotgun (WGS) entry which is preliminary data.</text>
</comment>
<evidence type="ECO:0000259" key="5">
    <source>
        <dbReference type="PROSITE" id="PS50977"/>
    </source>
</evidence>
<dbReference type="AlphaFoldDB" id="A0A9D5U9G7"/>
<organism evidence="6 7">
    <name type="scientific">Oerskovia douganii</name>
    <dbReference type="NCBI Taxonomy" id="2762210"/>
    <lineage>
        <taxon>Bacteria</taxon>
        <taxon>Bacillati</taxon>
        <taxon>Actinomycetota</taxon>
        <taxon>Actinomycetes</taxon>
        <taxon>Micrococcales</taxon>
        <taxon>Cellulomonadaceae</taxon>
        <taxon>Oerskovia</taxon>
    </lineage>
</organism>
<keyword evidence="3" id="KW-0804">Transcription</keyword>